<organism evidence="5 6">
    <name type="scientific">Chrysochromulina tobinii</name>
    <dbReference type="NCBI Taxonomy" id="1460289"/>
    <lineage>
        <taxon>Eukaryota</taxon>
        <taxon>Haptista</taxon>
        <taxon>Haptophyta</taxon>
        <taxon>Prymnesiophyceae</taxon>
        <taxon>Prymnesiales</taxon>
        <taxon>Chrysochromulinaceae</taxon>
        <taxon>Chrysochromulina</taxon>
    </lineage>
</organism>
<proteinExistence type="predicted"/>
<gene>
    <name evidence="5" type="ORF">Ctob_009497</name>
</gene>
<evidence type="ECO:0000313" key="6">
    <source>
        <dbReference type="Proteomes" id="UP000037460"/>
    </source>
</evidence>
<feature type="region of interest" description="Disordered" evidence="3">
    <location>
        <begin position="1"/>
        <end position="23"/>
    </location>
</feature>
<sequence length="852" mass="98594">MGEPSNSDDVKKATDNAPGFESGAFEALENDFQEVLQELVGDKSLERFRNEYDKLHRALKKSHESEKRLIKKCRELNQEIVANAAKVQTALKLSQEDQNTIASLKREIEKAWKMGAGLSIGQENTVNELVKVKQDLAKEKEAQAAQIQSLAKEITQYLAKLENIEGEVAAAHEEMEALKEVIHQRKLEAEKEGKKDEKLEAEVRTLREALEAKQQAIKDKVTGLARTQDGCTKLEILLREERGKTDKNGKETDALSGKTTKLIRECEEAQHALQQMVTEGAQRQVELKLCQEEKARTEAELKRILKTAEVAEKALEAKRKELLADEKDRDAAKLEIIALDEKLEAAKEAHEKERRELDDLLRERDLQNKKLILASGVTAKQMDQVLMCENTRRNLELEISGFKTEAHMQRKQLYLLEKEGEKYGAEAAEARGKYNQALDEVRVREMSIIQLQKRIAEGEAKLKQQQALYEAVRSDRNLYSKNLVESQDEIAEMKRKFKIMNHQIEQLKEEIHIKDQNLVREHFDRMKVEKEKELLRDHLGKLRTREQQSEDYVAQMLAETTKLNTIINEADKEHQRQRKECEVVVNERDILGTQLIRRNEELSLLYEKIRIQQSNLQKGEQQYKVRVKDIRALKRRIRELGGQLGGVASQKGSVETLRNEVYQLQRELLHERTKVRALSEELENPMNVHRWRKLEGSDPATYELVQKTHMLQKRLIEKSEEVLDKDLLIRHKEKLYLELKNILARQPGPEVAEQLSTFQASLVERAKQMEQLEAELSMSHTQASEYKYEIARISKELQEVKKKFYDQRKREQHAAEVRRAERAIPTELLVQEARSTLNRFTGGGFNLNMPGT</sequence>
<dbReference type="PANTHER" id="PTHR32083">
    <property type="entry name" value="CILIA AND FLAGELLA-ASSOCIATED PROTEIN 58-RELATED"/>
    <property type="match status" value="1"/>
</dbReference>
<dbReference type="EMBL" id="JWZX01002665">
    <property type="protein sequence ID" value="KOO27787.1"/>
    <property type="molecule type" value="Genomic_DNA"/>
</dbReference>
<reference evidence="6" key="1">
    <citation type="journal article" date="2015" name="PLoS Genet.">
        <title>Genome Sequence and Transcriptome Analyses of Chrysochromulina tobin: Metabolic Tools for Enhanced Algal Fitness in the Prominent Order Prymnesiales (Haptophyceae).</title>
        <authorList>
            <person name="Hovde B.T."/>
            <person name="Deodato C.R."/>
            <person name="Hunsperger H.M."/>
            <person name="Ryken S.A."/>
            <person name="Yost W."/>
            <person name="Jha R.K."/>
            <person name="Patterson J."/>
            <person name="Monnat R.J. Jr."/>
            <person name="Barlow S.B."/>
            <person name="Starkenburg S.R."/>
            <person name="Cattolico R.A."/>
        </authorList>
    </citation>
    <scope>NUCLEOTIDE SEQUENCE</scope>
    <source>
        <strain evidence="6">CCMP291</strain>
    </source>
</reference>
<accession>A0A0M0JN86</accession>
<evidence type="ECO:0000313" key="5">
    <source>
        <dbReference type="EMBL" id="KOO27787.1"/>
    </source>
</evidence>
<dbReference type="AlphaFoldDB" id="A0A0M0JN86"/>
<dbReference type="Pfam" id="PF21771">
    <property type="entry name" value="CFAP58_CC"/>
    <property type="match status" value="1"/>
</dbReference>
<feature type="coiled-coil region" evidence="2">
    <location>
        <begin position="448"/>
        <end position="510"/>
    </location>
</feature>
<keyword evidence="6" id="KW-1185">Reference proteome</keyword>
<protein>
    <submittedName>
        <fullName evidence="5">Flagellar associated protein</fullName>
    </submittedName>
</protein>
<evidence type="ECO:0000259" key="4">
    <source>
        <dbReference type="Pfam" id="PF21771"/>
    </source>
</evidence>
<name>A0A0M0JN86_9EUKA</name>
<feature type="coiled-coil region" evidence="2">
    <location>
        <begin position="287"/>
        <end position="370"/>
    </location>
</feature>
<dbReference type="InterPro" id="IPR049270">
    <property type="entry name" value="CFAP58_CC"/>
</dbReference>
<feature type="domain" description="Cilia- and flagella-associated protein 58 central coiled coil" evidence="4">
    <location>
        <begin position="344"/>
        <end position="643"/>
    </location>
</feature>
<evidence type="ECO:0000256" key="3">
    <source>
        <dbReference type="SAM" id="MobiDB-lite"/>
    </source>
</evidence>
<comment type="caution">
    <text evidence="5">The sequence shown here is derived from an EMBL/GenBank/DDBJ whole genome shotgun (WGS) entry which is preliminary data.</text>
</comment>
<keyword evidence="5" id="KW-0966">Cell projection</keyword>
<keyword evidence="5" id="KW-0282">Flagellum</keyword>
<evidence type="ECO:0000256" key="1">
    <source>
        <dbReference type="ARBA" id="ARBA00023054"/>
    </source>
</evidence>
<evidence type="ECO:0000256" key="2">
    <source>
        <dbReference type="SAM" id="Coils"/>
    </source>
</evidence>
<keyword evidence="1 2" id="KW-0175">Coiled coil</keyword>
<dbReference type="Proteomes" id="UP000037460">
    <property type="component" value="Unassembled WGS sequence"/>
</dbReference>
<dbReference type="OrthoDB" id="264785at2759"/>
<dbReference type="GO" id="GO:0005856">
    <property type="term" value="C:cytoskeleton"/>
    <property type="evidence" value="ECO:0007669"/>
    <property type="project" value="TreeGrafter"/>
</dbReference>
<feature type="coiled-coil region" evidence="2">
    <location>
        <begin position="133"/>
        <end position="216"/>
    </location>
</feature>
<keyword evidence="5" id="KW-0969">Cilium</keyword>
<dbReference type="PANTHER" id="PTHR32083:SF0">
    <property type="entry name" value="CILIA AND FLAGELLA-ASSOCIATED PROTEIN 58"/>
    <property type="match status" value="1"/>
</dbReference>